<keyword evidence="4" id="KW-0456">Lyase</keyword>
<comment type="caution">
    <text evidence="6">The sequence shown here is derived from an EMBL/GenBank/DDBJ whole genome shotgun (WGS) entry which is preliminary data.</text>
</comment>
<evidence type="ECO:0000256" key="4">
    <source>
        <dbReference type="ARBA" id="ARBA00023239"/>
    </source>
</evidence>
<dbReference type="EMBL" id="QRBF01000004">
    <property type="protein sequence ID" value="RDS83477.1"/>
    <property type="molecule type" value="Genomic_DNA"/>
</dbReference>
<dbReference type="GO" id="GO:0016846">
    <property type="term" value="F:carbon-sulfur lyase activity"/>
    <property type="evidence" value="ECO:0007669"/>
    <property type="project" value="InterPro"/>
</dbReference>
<dbReference type="InterPro" id="IPR011057">
    <property type="entry name" value="Mss4-like_sf"/>
</dbReference>
<dbReference type="Pfam" id="PF04828">
    <property type="entry name" value="GFA"/>
    <property type="match status" value="1"/>
</dbReference>
<dbReference type="PROSITE" id="PS51891">
    <property type="entry name" value="CENP_V_GFA"/>
    <property type="match status" value="1"/>
</dbReference>
<protein>
    <submittedName>
        <fullName evidence="6">Aldehyde-activating protein</fullName>
    </submittedName>
</protein>
<evidence type="ECO:0000256" key="1">
    <source>
        <dbReference type="ARBA" id="ARBA00005495"/>
    </source>
</evidence>
<dbReference type="GO" id="GO:0046872">
    <property type="term" value="F:metal ion binding"/>
    <property type="evidence" value="ECO:0007669"/>
    <property type="project" value="UniProtKB-KW"/>
</dbReference>
<dbReference type="Proteomes" id="UP000255334">
    <property type="component" value="Unassembled WGS sequence"/>
</dbReference>
<dbReference type="OrthoDB" id="7765631at2"/>
<feature type="domain" description="CENP-V/GFA" evidence="5">
    <location>
        <begin position="21"/>
        <end position="127"/>
    </location>
</feature>
<evidence type="ECO:0000259" key="5">
    <source>
        <dbReference type="PROSITE" id="PS51891"/>
    </source>
</evidence>
<dbReference type="AlphaFoldDB" id="A0A370X5C1"/>
<reference evidence="6 7" key="1">
    <citation type="submission" date="2018-07" db="EMBL/GenBank/DDBJ databases">
        <title>Dyella monticola sp. nov. and Dyella psychrodurans sp. nov. isolated from monsoon evergreen broad-leaved forest soil of Dinghu Mountain, China.</title>
        <authorList>
            <person name="Gao Z."/>
            <person name="Qiu L."/>
        </authorList>
    </citation>
    <scope>NUCLEOTIDE SEQUENCE [LARGE SCALE GENOMIC DNA]</scope>
    <source>
        <strain evidence="6 7">4MSK11</strain>
    </source>
</reference>
<dbReference type="Gene3D" id="3.90.1590.10">
    <property type="entry name" value="glutathione-dependent formaldehyde- activating enzyme (gfa)"/>
    <property type="match status" value="1"/>
</dbReference>
<evidence type="ECO:0000313" key="7">
    <source>
        <dbReference type="Proteomes" id="UP000255334"/>
    </source>
</evidence>
<accession>A0A370X5C1</accession>
<proteinExistence type="inferred from homology"/>
<dbReference type="SUPFAM" id="SSF51316">
    <property type="entry name" value="Mss4-like"/>
    <property type="match status" value="1"/>
</dbReference>
<keyword evidence="2" id="KW-0479">Metal-binding</keyword>
<evidence type="ECO:0000256" key="3">
    <source>
        <dbReference type="ARBA" id="ARBA00022833"/>
    </source>
</evidence>
<evidence type="ECO:0000313" key="6">
    <source>
        <dbReference type="EMBL" id="RDS83477.1"/>
    </source>
</evidence>
<dbReference type="PANTHER" id="PTHR33337:SF40">
    <property type="entry name" value="CENP-V_GFA DOMAIN-CONTAINING PROTEIN-RELATED"/>
    <property type="match status" value="1"/>
</dbReference>
<organism evidence="6 7">
    <name type="scientific">Dyella psychrodurans</name>
    <dbReference type="NCBI Taxonomy" id="1927960"/>
    <lineage>
        <taxon>Bacteria</taxon>
        <taxon>Pseudomonadati</taxon>
        <taxon>Pseudomonadota</taxon>
        <taxon>Gammaproteobacteria</taxon>
        <taxon>Lysobacterales</taxon>
        <taxon>Rhodanobacteraceae</taxon>
        <taxon>Dyella</taxon>
    </lineage>
</organism>
<keyword evidence="3" id="KW-0862">Zinc</keyword>
<keyword evidence="7" id="KW-1185">Reference proteome</keyword>
<dbReference type="InterPro" id="IPR006913">
    <property type="entry name" value="CENP-V/GFA"/>
</dbReference>
<evidence type="ECO:0000256" key="2">
    <source>
        <dbReference type="ARBA" id="ARBA00022723"/>
    </source>
</evidence>
<gene>
    <name evidence="6" type="ORF">DWU99_12555</name>
</gene>
<sequence>MSASDPKRTSLSTYAVEAPMFEGQCLCGAVQYQSTGPALFSVICHCRDCQRASGTGGVPVMGVSRSSFSFRGPAKHSRVCGGSGLPSDRYFCSECGCLLFGMPSAYPDLVSIYVGSLNDSASFSPTDALFIAQRPRWATLSLPLAEHEGLPT</sequence>
<comment type="similarity">
    <text evidence="1">Belongs to the Gfa family.</text>
</comment>
<name>A0A370X5C1_9GAMM</name>
<dbReference type="PANTHER" id="PTHR33337">
    <property type="entry name" value="GFA DOMAIN-CONTAINING PROTEIN"/>
    <property type="match status" value="1"/>
</dbReference>